<dbReference type="InterPro" id="IPR019734">
    <property type="entry name" value="TPR_rpt"/>
</dbReference>
<dbReference type="SUPFAM" id="SSF48452">
    <property type="entry name" value="TPR-like"/>
    <property type="match status" value="1"/>
</dbReference>
<protein>
    <recommendedName>
        <fullName evidence="2">MurNAc-LAA domain-containing protein</fullName>
    </recommendedName>
</protein>
<dbReference type="EMBL" id="UINC01020020">
    <property type="protein sequence ID" value="SVA84478.1"/>
    <property type="molecule type" value="Genomic_DNA"/>
</dbReference>
<dbReference type="AlphaFoldDB" id="A0A381Z5G0"/>
<sequence>MVGMRFLISKICKMLVVFGFLLIQANHVVAASPSDLYFHAQKSYYKLMASVEKQKFRHHWMKTIKMFSKVMDRYPKSNEAYKAEYTTGKLFEGLNAVSKNSKDLDQAMHHYSNVSTNYSFVNLTDDALFRVAEIYLARRKFALASEKYKEVSKKYPEGDQVKKAQKKYKSIKATAKKRYVNPTSVTRPKIPTSKSPKPKTYKKFVIAKPLIKSVKKVARATVKTTPLYRKRAKIKDGFGRGYLFTPRGSRDNQIDSPLIVVDAGHGGKDHGAKS</sequence>
<name>A0A381Z5G0_9ZZZZ</name>
<organism evidence="1">
    <name type="scientific">marine metagenome</name>
    <dbReference type="NCBI Taxonomy" id="408172"/>
    <lineage>
        <taxon>unclassified sequences</taxon>
        <taxon>metagenomes</taxon>
        <taxon>ecological metagenomes</taxon>
    </lineage>
</organism>
<evidence type="ECO:0008006" key="2">
    <source>
        <dbReference type="Google" id="ProtNLM"/>
    </source>
</evidence>
<evidence type="ECO:0000313" key="1">
    <source>
        <dbReference type="EMBL" id="SVA84478.1"/>
    </source>
</evidence>
<feature type="non-terminal residue" evidence="1">
    <location>
        <position position="274"/>
    </location>
</feature>
<reference evidence="1" key="1">
    <citation type="submission" date="2018-05" db="EMBL/GenBank/DDBJ databases">
        <authorList>
            <person name="Lanie J.A."/>
            <person name="Ng W.-L."/>
            <person name="Kazmierczak K.M."/>
            <person name="Andrzejewski T.M."/>
            <person name="Davidsen T.M."/>
            <person name="Wayne K.J."/>
            <person name="Tettelin H."/>
            <person name="Glass J.I."/>
            <person name="Rusch D."/>
            <person name="Podicherti R."/>
            <person name="Tsui H.-C.T."/>
            <person name="Winkler M.E."/>
        </authorList>
    </citation>
    <scope>NUCLEOTIDE SEQUENCE</scope>
</reference>
<proteinExistence type="predicted"/>
<dbReference type="InterPro" id="IPR011990">
    <property type="entry name" value="TPR-like_helical_dom_sf"/>
</dbReference>
<gene>
    <name evidence="1" type="ORF">METZ01_LOCUS137332</name>
</gene>
<dbReference type="Pfam" id="PF13174">
    <property type="entry name" value="TPR_6"/>
    <property type="match status" value="1"/>
</dbReference>
<dbReference type="Gene3D" id="1.25.40.10">
    <property type="entry name" value="Tetratricopeptide repeat domain"/>
    <property type="match status" value="1"/>
</dbReference>
<accession>A0A381Z5G0</accession>